<dbReference type="InterPro" id="IPR052196">
    <property type="entry name" value="Bact_Kbp"/>
</dbReference>
<comment type="caution">
    <text evidence="5">The sequence shown here is derived from an EMBL/GenBank/DDBJ whole genome shotgun (WGS) entry which is preliminary data.</text>
</comment>
<dbReference type="PANTHER" id="PTHR34700:SF4">
    <property type="entry name" value="PHAGE-LIKE ELEMENT PBSX PROTEIN XKDP"/>
    <property type="match status" value="1"/>
</dbReference>
<dbReference type="SUPFAM" id="SSF53955">
    <property type="entry name" value="Lysozyme-like"/>
    <property type="match status" value="1"/>
</dbReference>
<dbReference type="PANTHER" id="PTHR34700">
    <property type="entry name" value="POTASSIUM BINDING PROTEIN KBP"/>
    <property type="match status" value="1"/>
</dbReference>
<dbReference type="GO" id="GO:0016787">
    <property type="term" value="F:hydrolase activity"/>
    <property type="evidence" value="ECO:0007669"/>
    <property type="project" value="UniProtKB-KW"/>
</dbReference>
<name>A0A646KNU6_STRJU</name>
<dbReference type="SUPFAM" id="SSF51261">
    <property type="entry name" value="Duplicated hybrid motif"/>
    <property type="match status" value="1"/>
</dbReference>
<dbReference type="Gene3D" id="1.10.530.10">
    <property type="match status" value="1"/>
</dbReference>
<proteinExistence type="inferred from homology"/>
<accession>A0A646KNU6</accession>
<evidence type="ECO:0000256" key="2">
    <source>
        <dbReference type="ARBA" id="ARBA00022801"/>
    </source>
</evidence>
<keyword evidence="6" id="KW-1185">Reference proteome</keyword>
<dbReference type="AlphaFoldDB" id="A0A646KNU6"/>
<feature type="region of interest" description="Disordered" evidence="3">
    <location>
        <begin position="108"/>
        <end position="176"/>
    </location>
</feature>
<evidence type="ECO:0000259" key="4">
    <source>
        <dbReference type="PROSITE" id="PS51782"/>
    </source>
</evidence>
<organism evidence="5 6">
    <name type="scientific">Streptomyces jumonjinensis</name>
    <dbReference type="NCBI Taxonomy" id="1945"/>
    <lineage>
        <taxon>Bacteria</taxon>
        <taxon>Bacillati</taxon>
        <taxon>Actinomycetota</taxon>
        <taxon>Actinomycetes</taxon>
        <taxon>Kitasatosporales</taxon>
        <taxon>Streptomycetaceae</taxon>
        <taxon>Streptomyces</taxon>
    </lineage>
</organism>
<dbReference type="RefSeq" id="WP_153525269.1">
    <property type="nucleotide sequence ID" value="NZ_VCLA01000175.1"/>
</dbReference>
<gene>
    <name evidence="5" type="ORF">FF041_27285</name>
</gene>
<evidence type="ECO:0000256" key="1">
    <source>
        <dbReference type="ARBA" id="ARBA00010830"/>
    </source>
</evidence>
<dbReference type="SMART" id="SM00257">
    <property type="entry name" value="LysM"/>
    <property type="match status" value="1"/>
</dbReference>
<feature type="compositionally biased region" description="Polar residues" evidence="3">
    <location>
        <begin position="160"/>
        <end position="172"/>
    </location>
</feature>
<feature type="compositionally biased region" description="Basic and acidic residues" evidence="3">
    <location>
        <begin position="136"/>
        <end position="149"/>
    </location>
</feature>
<comment type="similarity">
    <text evidence="1">Belongs to the transglycosylase family. Rpf subfamily.</text>
</comment>
<dbReference type="InterPro" id="IPR011055">
    <property type="entry name" value="Dup_hybrid_motif"/>
</dbReference>
<dbReference type="Pfam" id="PF06737">
    <property type="entry name" value="Transglycosylas"/>
    <property type="match status" value="1"/>
</dbReference>
<evidence type="ECO:0000256" key="3">
    <source>
        <dbReference type="SAM" id="MobiDB-lite"/>
    </source>
</evidence>
<dbReference type="PROSITE" id="PS51782">
    <property type="entry name" value="LYSM"/>
    <property type="match status" value="1"/>
</dbReference>
<sequence>MTATGRHRKYQPSRFNRASLTITAGGAGIALPLVGAGSAHSASMDVWEKVAACESTSQWKINTGNGYFGGLQFSQSTWEAYGGREYAPRADLASRDQQIAVAERVLKGQGPGAWPNCSERAGLQRGGASPQLSPERAADADRSDRENRRTATPAKAVPLQTVQQKTSPTSVPTHREGYTVARGDSLSKIAYQKEVRGGWQQLYAQNRTTVGSDPDLILPGQRLVIRMDASKTGEKPLPQKQAPQKQAPQTQAPKKQAAPQKQAPQKQLPQKQAPKKLDPKKQAPPRTEKKGTPDKQTPHLKKQQAKTVTSGAKTTRPSRLSAPVDAATGTPYRKTGSAWSSGYHTGVDFPVPTGTSVKAVSGGKV</sequence>
<dbReference type="OrthoDB" id="5244067at2"/>
<feature type="compositionally biased region" description="Basic and acidic residues" evidence="3">
    <location>
        <begin position="275"/>
        <end position="297"/>
    </location>
</feature>
<dbReference type="InterPro" id="IPR023346">
    <property type="entry name" value="Lysozyme-like_dom_sf"/>
</dbReference>
<dbReference type="InterPro" id="IPR010618">
    <property type="entry name" value="RPF"/>
</dbReference>
<dbReference type="Proteomes" id="UP000419138">
    <property type="component" value="Unassembled WGS sequence"/>
</dbReference>
<dbReference type="EMBL" id="VCLA01000175">
    <property type="protein sequence ID" value="MQT03737.1"/>
    <property type="molecule type" value="Genomic_DNA"/>
</dbReference>
<dbReference type="CDD" id="cd00118">
    <property type="entry name" value="LysM"/>
    <property type="match status" value="1"/>
</dbReference>
<feature type="domain" description="LysM" evidence="4">
    <location>
        <begin position="176"/>
        <end position="225"/>
    </location>
</feature>
<dbReference type="Pfam" id="PF01476">
    <property type="entry name" value="LysM"/>
    <property type="match status" value="1"/>
</dbReference>
<dbReference type="InterPro" id="IPR036779">
    <property type="entry name" value="LysM_dom_sf"/>
</dbReference>
<feature type="non-terminal residue" evidence="5">
    <location>
        <position position="365"/>
    </location>
</feature>
<protein>
    <submittedName>
        <fullName evidence="5">LysM peptidoglycan-binding domain-containing protein</fullName>
    </submittedName>
</protein>
<reference evidence="5 6" key="1">
    <citation type="submission" date="2019-05" db="EMBL/GenBank/DDBJ databases">
        <title>Comparative genomics and metabolomics analyses of clavulanic acid producing Streptomyces species provides insight into specialized metabolism and evolution of beta-lactam biosynthetic gene clusters.</title>
        <authorList>
            <person name="Moore M.A."/>
            <person name="Cruz-Morales P."/>
            <person name="Barona Gomez F."/>
            <person name="Kapil T."/>
        </authorList>
    </citation>
    <scope>NUCLEOTIDE SEQUENCE [LARGE SCALE GENOMIC DNA]</scope>
    <source>
        <strain evidence="5 6">NRRL 5741</strain>
    </source>
</reference>
<dbReference type="CDD" id="cd13925">
    <property type="entry name" value="RPF"/>
    <property type="match status" value="1"/>
</dbReference>
<evidence type="ECO:0000313" key="5">
    <source>
        <dbReference type="EMBL" id="MQT03737.1"/>
    </source>
</evidence>
<feature type="region of interest" description="Disordered" evidence="3">
    <location>
        <begin position="233"/>
        <end position="365"/>
    </location>
</feature>
<dbReference type="InterPro" id="IPR018392">
    <property type="entry name" value="LysM"/>
</dbReference>
<dbReference type="SUPFAM" id="SSF54106">
    <property type="entry name" value="LysM domain"/>
    <property type="match status" value="1"/>
</dbReference>
<dbReference type="Gene3D" id="3.10.350.10">
    <property type="entry name" value="LysM domain"/>
    <property type="match status" value="1"/>
</dbReference>
<evidence type="ECO:0000313" key="6">
    <source>
        <dbReference type="Proteomes" id="UP000419138"/>
    </source>
</evidence>
<dbReference type="Gene3D" id="2.70.70.10">
    <property type="entry name" value="Glucose Permease (Domain IIA)"/>
    <property type="match status" value="1"/>
</dbReference>
<feature type="compositionally biased region" description="Polar residues" evidence="3">
    <location>
        <begin position="305"/>
        <end position="318"/>
    </location>
</feature>
<keyword evidence="2" id="KW-0378">Hydrolase</keyword>
<feature type="compositionally biased region" description="Low complexity" evidence="3">
    <location>
        <begin position="235"/>
        <end position="272"/>
    </location>
</feature>